<gene>
    <name evidence="1" type="ORF">I7I52_11078</name>
</gene>
<dbReference type="VEuPathDB" id="FungiDB:I7I52_11078"/>
<evidence type="ECO:0000313" key="2">
    <source>
        <dbReference type="Proteomes" id="UP000670092"/>
    </source>
</evidence>
<organism evidence="1 2">
    <name type="scientific">Ajellomyces capsulatus</name>
    <name type="common">Darling's disease fungus</name>
    <name type="synonym">Histoplasma capsulatum</name>
    <dbReference type="NCBI Taxonomy" id="5037"/>
    <lineage>
        <taxon>Eukaryota</taxon>
        <taxon>Fungi</taxon>
        <taxon>Dikarya</taxon>
        <taxon>Ascomycota</taxon>
        <taxon>Pezizomycotina</taxon>
        <taxon>Eurotiomycetes</taxon>
        <taxon>Eurotiomycetidae</taxon>
        <taxon>Onygenales</taxon>
        <taxon>Ajellomycetaceae</taxon>
        <taxon>Histoplasma</taxon>
    </lineage>
</organism>
<protein>
    <submittedName>
        <fullName evidence="1">Uncharacterized protein</fullName>
    </submittedName>
</protein>
<comment type="caution">
    <text evidence="1">The sequence shown here is derived from an EMBL/GenBank/DDBJ whole genome shotgun (WGS) entry which is preliminary data.</text>
</comment>
<dbReference type="AlphaFoldDB" id="A0A8H7YCI8"/>
<dbReference type="EMBL" id="JAEVHI010000007">
    <property type="protein sequence ID" value="KAG5287340.1"/>
    <property type="molecule type" value="Genomic_DNA"/>
</dbReference>
<dbReference type="Proteomes" id="UP000670092">
    <property type="component" value="Unassembled WGS sequence"/>
</dbReference>
<sequence>MSINTLTICEWETDLISNIFKLPVPGASELFYEQPRECDDGRYGGKDCPLPNATARDYFKGITQ</sequence>
<evidence type="ECO:0000313" key="1">
    <source>
        <dbReference type="EMBL" id="KAG5287340.1"/>
    </source>
</evidence>
<name>A0A8H7YCI8_AJECA</name>
<accession>A0A8H7YCI8</accession>
<dbReference type="OrthoDB" id="3176171at2759"/>
<proteinExistence type="predicted"/>
<reference evidence="1 2" key="1">
    <citation type="submission" date="2021-01" db="EMBL/GenBank/DDBJ databases">
        <title>Chromosome-level genome assembly of a human fungal pathogen reveals clustering of transcriptionally co-regulated genes.</title>
        <authorList>
            <person name="Voorhies M."/>
            <person name="Cohen S."/>
            <person name="Shea T.P."/>
            <person name="Petrus S."/>
            <person name="Munoz J.F."/>
            <person name="Poplawski S."/>
            <person name="Goldman W.E."/>
            <person name="Michael T."/>
            <person name="Cuomo C.A."/>
            <person name="Sil A."/>
            <person name="Beyhan S."/>
        </authorList>
    </citation>
    <scope>NUCLEOTIDE SEQUENCE [LARGE SCALE GENOMIC DNA]</scope>
    <source>
        <strain evidence="1 2">G184AR</strain>
    </source>
</reference>